<evidence type="ECO:0000259" key="4">
    <source>
        <dbReference type="PROSITE" id="PS50893"/>
    </source>
</evidence>
<keyword evidence="6" id="KW-1185">Reference proteome</keyword>
<dbReference type="SUPFAM" id="SSF52540">
    <property type="entry name" value="P-loop containing nucleoside triphosphate hydrolases"/>
    <property type="match status" value="1"/>
</dbReference>
<evidence type="ECO:0000313" key="6">
    <source>
        <dbReference type="Proteomes" id="UP000245423"/>
    </source>
</evidence>
<dbReference type="PROSITE" id="PS50893">
    <property type="entry name" value="ABC_TRANSPORTER_2"/>
    <property type="match status" value="1"/>
</dbReference>
<gene>
    <name evidence="5" type="ORF">CUESP1_0322</name>
</gene>
<dbReference type="Pfam" id="PF00005">
    <property type="entry name" value="ABC_tran"/>
    <property type="match status" value="1"/>
</dbReference>
<evidence type="ECO:0000256" key="3">
    <source>
        <dbReference type="ARBA" id="ARBA00022840"/>
    </source>
</evidence>
<accession>M1ZLH3</accession>
<dbReference type="PROSITE" id="PS00211">
    <property type="entry name" value="ABC_TRANSPORTER_1"/>
    <property type="match status" value="1"/>
</dbReference>
<dbReference type="Gene3D" id="3.40.50.300">
    <property type="entry name" value="P-loop containing nucleotide triphosphate hydrolases"/>
    <property type="match status" value="1"/>
</dbReference>
<sequence>MAKILETTNLVFNGKLYYPDISINRGSIVFIQGPSGSGKSTFLRLINNMVSPSEGKILYNDVDIEKLDSIGLRRKIILAGQSIYLFNDTIRNNFIQFHKYRETQSPKDREIKEYLNACCIDFSMGISCENLSGGEKQRIFLAIALSFKPETLLLDEPTSALDSSTADCVMTNIVDYCKQSGITLIVVSHDTTLADKYGEQIINFGGIENEWNSFY</sequence>
<dbReference type="SMART" id="SM00382">
    <property type="entry name" value="AAA"/>
    <property type="match status" value="1"/>
</dbReference>
<protein>
    <submittedName>
        <fullName evidence="5">Phosphate ABC transporter ATP-binding protein</fullName>
    </submittedName>
</protein>
<dbReference type="InterPro" id="IPR003593">
    <property type="entry name" value="AAA+_ATPase"/>
</dbReference>
<dbReference type="InterPro" id="IPR003439">
    <property type="entry name" value="ABC_transporter-like_ATP-bd"/>
</dbReference>
<keyword evidence="2" id="KW-0547">Nucleotide-binding</keyword>
<organism evidence="5 6">
    <name type="scientific">[Clostridium] ultunense Esp</name>
    <dbReference type="NCBI Taxonomy" id="1288971"/>
    <lineage>
        <taxon>Bacteria</taxon>
        <taxon>Bacillati</taxon>
        <taxon>Bacillota</taxon>
        <taxon>Tissierellia</taxon>
        <taxon>Tissierellales</taxon>
        <taxon>Tepidimicrobiaceae</taxon>
        <taxon>Schnuerera</taxon>
    </lineage>
</organism>
<dbReference type="Proteomes" id="UP000245423">
    <property type="component" value="Chromosome 1"/>
</dbReference>
<dbReference type="PANTHER" id="PTHR43423">
    <property type="entry name" value="ABC TRANSPORTER I FAMILY MEMBER 17"/>
    <property type="match status" value="1"/>
</dbReference>
<dbReference type="PANTHER" id="PTHR43423:SF1">
    <property type="entry name" value="ABC TRANSPORTER I FAMILY MEMBER 17"/>
    <property type="match status" value="1"/>
</dbReference>
<dbReference type="GO" id="GO:0016887">
    <property type="term" value="F:ATP hydrolysis activity"/>
    <property type="evidence" value="ECO:0007669"/>
    <property type="project" value="InterPro"/>
</dbReference>
<dbReference type="InterPro" id="IPR017871">
    <property type="entry name" value="ABC_transporter-like_CS"/>
</dbReference>
<dbReference type="InterPro" id="IPR027417">
    <property type="entry name" value="P-loop_NTPase"/>
</dbReference>
<proteinExistence type="predicted"/>
<dbReference type="EMBL" id="LT669839">
    <property type="protein sequence ID" value="SHD75714.1"/>
    <property type="molecule type" value="Genomic_DNA"/>
</dbReference>
<dbReference type="AlphaFoldDB" id="M1ZLH3"/>
<name>M1ZLH3_9FIRM</name>
<evidence type="ECO:0000256" key="2">
    <source>
        <dbReference type="ARBA" id="ARBA00022741"/>
    </source>
</evidence>
<keyword evidence="3 5" id="KW-0067">ATP-binding</keyword>
<dbReference type="RefSeq" id="WP_005587477.1">
    <property type="nucleotide sequence ID" value="NZ_LT669839.1"/>
</dbReference>
<reference evidence="5 6" key="1">
    <citation type="submission" date="2016-11" db="EMBL/GenBank/DDBJ databases">
        <authorList>
            <person name="Manzoor S."/>
        </authorList>
    </citation>
    <scope>NUCLEOTIDE SEQUENCE [LARGE SCALE GENOMIC DNA]</scope>
    <source>
        <strain evidence="5">Clostridium ultunense strain Esp</strain>
    </source>
</reference>
<dbReference type="CDD" id="cd03228">
    <property type="entry name" value="ABCC_MRP_Like"/>
    <property type="match status" value="1"/>
</dbReference>
<dbReference type="GO" id="GO:0005524">
    <property type="term" value="F:ATP binding"/>
    <property type="evidence" value="ECO:0007669"/>
    <property type="project" value="UniProtKB-KW"/>
</dbReference>
<feature type="domain" description="ABC transporter" evidence="4">
    <location>
        <begin position="5"/>
        <end position="215"/>
    </location>
</feature>
<dbReference type="OrthoDB" id="9785080at2"/>
<dbReference type="HOGENOM" id="CLU_000604_1_22_9"/>
<keyword evidence="1" id="KW-0813">Transport</keyword>
<evidence type="ECO:0000313" key="5">
    <source>
        <dbReference type="EMBL" id="SHD75714.1"/>
    </source>
</evidence>
<evidence type="ECO:0000256" key="1">
    <source>
        <dbReference type="ARBA" id="ARBA00022448"/>
    </source>
</evidence>